<dbReference type="PANTHER" id="PTHR13748:SF62">
    <property type="entry name" value="COBW DOMAIN-CONTAINING PROTEIN"/>
    <property type="match status" value="1"/>
</dbReference>
<feature type="region of interest" description="Disordered" evidence="6">
    <location>
        <begin position="320"/>
        <end position="369"/>
    </location>
</feature>
<dbReference type="GO" id="GO:0016787">
    <property type="term" value="F:hydrolase activity"/>
    <property type="evidence" value="ECO:0007669"/>
    <property type="project" value="UniProtKB-KW"/>
</dbReference>
<feature type="compositionally biased region" description="Basic and acidic residues" evidence="6">
    <location>
        <begin position="320"/>
        <end position="355"/>
    </location>
</feature>
<comment type="catalytic activity">
    <reaction evidence="5">
        <text>GTP + H2O = GDP + phosphate + H(+)</text>
        <dbReference type="Rhea" id="RHEA:19669"/>
        <dbReference type="ChEBI" id="CHEBI:15377"/>
        <dbReference type="ChEBI" id="CHEBI:15378"/>
        <dbReference type="ChEBI" id="CHEBI:37565"/>
        <dbReference type="ChEBI" id="CHEBI:43474"/>
        <dbReference type="ChEBI" id="CHEBI:58189"/>
    </reaction>
    <physiologicalReaction direction="left-to-right" evidence="5">
        <dbReference type="Rhea" id="RHEA:19670"/>
    </physiologicalReaction>
</comment>
<reference evidence="8" key="1">
    <citation type="submission" date="2021-01" db="EMBL/GenBank/DDBJ databases">
        <authorList>
            <person name="Corre E."/>
            <person name="Pelletier E."/>
            <person name="Niang G."/>
            <person name="Scheremetjew M."/>
            <person name="Finn R."/>
            <person name="Kale V."/>
            <person name="Holt S."/>
            <person name="Cochrane G."/>
            <person name="Meng A."/>
            <person name="Brown T."/>
            <person name="Cohen L."/>
        </authorList>
    </citation>
    <scope>NUCLEOTIDE SEQUENCE</scope>
</reference>
<evidence type="ECO:0000256" key="6">
    <source>
        <dbReference type="SAM" id="MobiDB-lite"/>
    </source>
</evidence>
<dbReference type="EMBL" id="HBFQ01030072">
    <property type="protein sequence ID" value="CAD8846849.1"/>
    <property type="molecule type" value="Transcribed_RNA"/>
</dbReference>
<keyword evidence="1" id="KW-0547">Nucleotide-binding</keyword>
<organism evidence="8">
    <name type="scientific">Noctiluca scintillans</name>
    <name type="common">Sea sparkle</name>
    <name type="synonym">Red tide dinoflagellate</name>
    <dbReference type="NCBI Taxonomy" id="2966"/>
    <lineage>
        <taxon>Eukaryota</taxon>
        <taxon>Sar</taxon>
        <taxon>Alveolata</taxon>
        <taxon>Dinophyceae</taxon>
        <taxon>Noctilucales</taxon>
        <taxon>Noctilucaceae</taxon>
        <taxon>Noctiluca</taxon>
    </lineage>
</organism>
<evidence type="ECO:0000256" key="5">
    <source>
        <dbReference type="ARBA" id="ARBA00049117"/>
    </source>
</evidence>
<dbReference type="SUPFAM" id="SSF52540">
    <property type="entry name" value="P-loop containing nucleoside triphosphate hydrolases"/>
    <property type="match status" value="1"/>
</dbReference>
<sequence length="776" mass="85903">MTQVSFSFHSSVHLPVAARGLAGALAVEQSWSVGQLARAIERHCAQKGIGVRVVALLSAERGHAVPPHEPASVYFGAVGSNVVVLADVRSHVWPSTLPVKGQRTVPVTVFTGFLGSGKTTVLNHLLREQRERKVAVIENEFGEVPIDNELLQNSAMDLAEQVVVMENGCMCCTLRGDLLGAFDAIRRQMQSGTPLDAVLVETTGMADPLPIVRTIRNTPDIAKHFHMDGTITLVDCKTVLSRLGECKTEDQERHRQISFADKILLSKIDLVDNTQVAEVWKRLRSYNDAAPIVAAVKGVIPPAELTNLGAFDMDRIAAEQEQGHGHEHDDGHGNGHDCEDHDCDAHGETGHDGGRQGHGHAHSQDTRHESDIGSFSIVKRGVEIDPLAFARWVRVIATLPEQQGILYRSKGIIAAAGRSKKLIFHAVADVTETQDGPDWGEEEQRICKMVFIGKKLDREAIEKRFNTLFQLSWHRLRPLFALPSPSSARRLNLTMLVHGGLLHATLFSCWTKDVLRVSQASALLRDAIFAPSAFAAFRREASAMPEGKPRGLHTVKGDIWLHGLMPTRSIEKYVTAWRNGGLVMSTSSSMEYLFGEPLMFFSEADLEAAGVMWQEVCELKNADTLNHVIEFKWRPETMKSFFDVQGSATNSSLVKITVESADGDSDLDDDLKFRINLNPEENPDTPSLSLHRMSIQLVGGKTSNFVYAIFFHTVDPTYQVHISVPDHRVPIFPTKEVFHQWHPLMSGLQRWPRLRFLLRLKQSDSGPLDAMCGCCG</sequence>
<protein>
    <recommendedName>
        <fullName evidence="7">CobW C-terminal domain-containing protein</fullName>
    </recommendedName>
</protein>
<accession>A0A6T8Z5C7</accession>
<feature type="domain" description="CobW C-terminal" evidence="7">
    <location>
        <begin position="372"/>
        <end position="469"/>
    </location>
</feature>
<dbReference type="Pfam" id="PF07683">
    <property type="entry name" value="CobW_C"/>
    <property type="match status" value="1"/>
</dbReference>
<evidence type="ECO:0000256" key="1">
    <source>
        <dbReference type="ARBA" id="ARBA00022741"/>
    </source>
</evidence>
<dbReference type="PANTHER" id="PTHR13748">
    <property type="entry name" value="COBW-RELATED"/>
    <property type="match status" value="1"/>
</dbReference>
<evidence type="ECO:0000313" key="9">
    <source>
        <dbReference type="EMBL" id="CAD8846849.1"/>
    </source>
</evidence>
<dbReference type="AlphaFoldDB" id="A0A6T8Z5C7"/>
<gene>
    <name evidence="8" type="ORF">NSCI0253_LOCUS21198</name>
    <name evidence="9" type="ORF">NSCI0253_LOCUS21199</name>
</gene>
<dbReference type="GO" id="GO:0005737">
    <property type="term" value="C:cytoplasm"/>
    <property type="evidence" value="ECO:0007669"/>
    <property type="project" value="TreeGrafter"/>
</dbReference>
<dbReference type="Gene3D" id="3.40.50.300">
    <property type="entry name" value="P-loop containing nucleotide triphosphate hydrolases"/>
    <property type="match status" value="1"/>
</dbReference>
<dbReference type="EMBL" id="HBFQ01030071">
    <property type="protein sequence ID" value="CAD8846848.1"/>
    <property type="molecule type" value="Transcribed_RNA"/>
</dbReference>
<dbReference type="SUPFAM" id="SSF90002">
    <property type="entry name" value="Hypothetical protein YjiA, C-terminal domain"/>
    <property type="match status" value="1"/>
</dbReference>
<dbReference type="Gene3D" id="3.30.1220.10">
    <property type="entry name" value="CobW-like, C-terminal domain"/>
    <property type="match status" value="1"/>
</dbReference>
<dbReference type="InterPro" id="IPR011629">
    <property type="entry name" value="CobW-like_C"/>
</dbReference>
<dbReference type="InterPro" id="IPR036627">
    <property type="entry name" value="CobW-likC_sf"/>
</dbReference>
<dbReference type="GO" id="GO:0000166">
    <property type="term" value="F:nucleotide binding"/>
    <property type="evidence" value="ECO:0007669"/>
    <property type="project" value="UniProtKB-KW"/>
</dbReference>
<proteinExistence type="inferred from homology"/>
<keyword evidence="2" id="KW-0378">Hydrolase</keyword>
<dbReference type="SMART" id="SM00833">
    <property type="entry name" value="CobW_C"/>
    <property type="match status" value="1"/>
</dbReference>
<evidence type="ECO:0000256" key="4">
    <source>
        <dbReference type="ARBA" id="ARBA00034320"/>
    </source>
</evidence>
<keyword evidence="3" id="KW-0143">Chaperone</keyword>
<dbReference type="InterPro" id="IPR051316">
    <property type="entry name" value="Zinc-reg_GTPase_activator"/>
</dbReference>
<dbReference type="InterPro" id="IPR003495">
    <property type="entry name" value="CobW/HypB/UreG_nucleotide-bd"/>
</dbReference>
<dbReference type="CDD" id="cd03112">
    <property type="entry name" value="CobW-like"/>
    <property type="match status" value="1"/>
</dbReference>
<dbReference type="Pfam" id="PF02492">
    <property type="entry name" value="cobW"/>
    <property type="match status" value="1"/>
</dbReference>
<evidence type="ECO:0000313" key="8">
    <source>
        <dbReference type="EMBL" id="CAD8846848.1"/>
    </source>
</evidence>
<evidence type="ECO:0000259" key="7">
    <source>
        <dbReference type="SMART" id="SM00833"/>
    </source>
</evidence>
<dbReference type="InterPro" id="IPR027417">
    <property type="entry name" value="P-loop_NTPase"/>
</dbReference>
<comment type="similarity">
    <text evidence="4">Belongs to the SIMIBI class G3E GTPase family. ZNG1 subfamily.</text>
</comment>
<name>A0A6T8Z5C7_NOCSC</name>
<evidence type="ECO:0000256" key="3">
    <source>
        <dbReference type="ARBA" id="ARBA00023186"/>
    </source>
</evidence>
<evidence type="ECO:0000256" key="2">
    <source>
        <dbReference type="ARBA" id="ARBA00022801"/>
    </source>
</evidence>